<comment type="caution">
    <text evidence="1">The sequence shown here is derived from an EMBL/GenBank/DDBJ whole genome shotgun (WGS) entry which is preliminary data.</text>
</comment>
<accession>A0A8S1ALZ0</accession>
<proteinExistence type="predicted"/>
<sequence length="403" mass="45813">MNVAMMFYWPRKKPLRVLIVNPLIDSAQIAIIRMLAGSSFGSKQTLDITLLVYSNEIVEAEGFIQDLKGCNFGCLNTIVATSDLPSIDDADIFCFLGGFKNPNFLDDDLNTDDNFDTTYLTLKVALSLGKSVSVGENKNDESEEQKEYPIIVADGLLIIDMVHSMGNIGIPSSRYFCHCNAGIKAQTLLSDLLQVQCNDINKSYVWGVNDRMFHVEIEKPYVVYDTISDKSYCDWEMVSVELLEPLKLDHTQFNASWMKKEFIAKIKSIIMQNPYSGVFKGWKLARCLSVIWDSTVNERESYVSMGVISDGSLRTIKGLPYYLPVIFNKNSTEWKVNTRFQELPHVIQEIEKFNKVAKYNHDRLVKYCTKFIAENIIKQSFISPDSEEIDSNYSSSHNIPIPI</sequence>
<gene>
    <name evidence="1" type="ORF">APLA_LOCUS13232</name>
</gene>
<protein>
    <submittedName>
        <fullName evidence="1">Uncharacterized protein</fullName>
    </submittedName>
</protein>
<organism evidence="1 2">
    <name type="scientific">Arctia plantaginis</name>
    <name type="common">Wood tiger moth</name>
    <name type="synonym">Phalaena plantaginis</name>
    <dbReference type="NCBI Taxonomy" id="874455"/>
    <lineage>
        <taxon>Eukaryota</taxon>
        <taxon>Metazoa</taxon>
        <taxon>Ecdysozoa</taxon>
        <taxon>Arthropoda</taxon>
        <taxon>Hexapoda</taxon>
        <taxon>Insecta</taxon>
        <taxon>Pterygota</taxon>
        <taxon>Neoptera</taxon>
        <taxon>Endopterygota</taxon>
        <taxon>Lepidoptera</taxon>
        <taxon>Glossata</taxon>
        <taxon>Ditrysia</taxon>
        <taxon>Noctuoidea</taxon>
        <taxon>Erebidae</taxon>
        <taxon>Arctiinae</taxon>
        <taxon>Arctia</taxon>
    </lineage>
</organism>
<dbReference type="Gene3D" id="3.90.110.10">
    <property type="entry name" value="Lactate dehydrogenase/glycoside hydrolase, family 4, C-terminal"/>
    <property type="match status" value="1"/>
</dbReference>
<dbReference type="OrthoDB" id="409543at2759"/>
<dbReference type="SUPFAM" id="SSF56327">
    <property type="entry name" value="LDH C-terminal domain-like"/>
    <property type="match status" value="1"/>
</dbReference>
<dbReference type="EMBL" id="CADEBD010000348">
    <property type="protein sequence ID" value="CAB3250698.1"/>
    <property type="molecule type" value="Genomic_DNA"/>
</dbReference>
<dbReference type="AlphaFoldDB" id="A0A8S1ALZ0"/>
<dbReference type="InterPro" id="IPR015955">
    <property type="entry name" value="Lactate_DH/Glyco_Ohase_4_C"/>
</dbReference>
<dbReference type="GO" id="GO:0016616">
    <property type="term" value="F:oxidoreductase activity, acting on the CH-OH group of donors, NAD or NADP as acceptor"/>
    <property type="evidence" value="ECO:0007669"/>
    <property type="project" value="InterPro"/>
</dbReference>
<name>A0A8S1ALZ0_ARCPL</name>
<dbReference type="Proteomes" id="UP000494256">
    <property type="component" value="Unassembled WGS sequence"/>
</dbReference>
<reference evidence="1 2" key="1">
    <citation type="submission" date="2020-04" db="EMBL/GenBank/DDBJ databases">
        <authorList>
            <person name="Wallbank WR R."/>
            <person name="Pardo Diaz C."/>
            <person name="Kozak K."/>
            <person name="Martin S."/>
            <person name="Jiggins C."/>
            <person name="Moest M."/>
            <person name="Warren A I."/>
            <person name="Byers J.R.P. K."/>
            <person name="Montejo-Kovacevich G."/>
            <person name="Yen C E."/>
        </authorList>
    </citation>
    <scope>NUCLEOTIDE SEQUENCE [LARGE SCALE GENOMIC DNA]</scope>
</reference>
<evidence type="ECO:0000313" key="1">
    <source>
        <dbReference type="EMBL" id="CAB3250698.1"/>
    </source>
</evidence>
<dbReference type="Gene3D" id="3.40.50.720">
    <property type="entry name" value="NAD(P)-binding Rossmann-like Domain"/>
    <property type="match status" value="1"/>
</dbReference>
<evidence type="ECO:0000313" key="2">
    <source>
        <dbReference type="Proteomes" id="UP000494256"/>
    </source>
</evidence>